<proteinExistence type="predicted"/>
<dbReference type="Proteomes" id="UP001500886">
    <property type="component" value="Unassembled WGS sequence"/>
</dbReference>
<reference evidence="3 4" key="1">
    <citation type="journal article" date="2019" name="Int. J. Syst. Evol. Microbiol.">
        <title>The Global Catalogue of Microorganisms (GCM) 10K type strain sequencing project: providing services to taxonomists for standard genome sequencing and annotation.</title>
        <authorList>
            <consortium name="The Broad Institute Genomics Platform"/>
            <consortium name="The Broad Institute Genome Sequencing Center for Infectious Disease"/>
            <person name="Wu L."/>
            <person name="Ma J."/>
        </authorList>
    </citation>
    <scope>NUCLEOTIDE SEQUENCE [LARGE SCALE GENOMIC DNA]</scope>
    <source>
        <strain evidence="3 4">JCM 4542</strain>
    </source>
</reference>
<accession>A0ABN3TMH7</accession>
<evidence type="ECO:0000313" key="3">
    <source>
        <dbReference type="EMBL" id="GAA2713039.1"/>
    </source>
</evidence>
<keyword evidence="2" id="KW-0812">Transmembrane</keyword>
<dbReference type="RefSeq" id="WP_344434328.1">
    <property type="nucleotide sequence ID" value="NZ_BAAASL010000006.1"/>
</dbReference>
<evidence type="ECO:0000256" key="1">
    <source>
        <dbReference type="SAM" id="MobiDB-lite"/>
    </source>
</evidence>
<organism evidence="3 4">
    <name type="scientific">Streptomyces luteosporeus</name>
    <dbReference type="NCBI Taxonomy" id="173856"/>
    <lineage>
        <taxon>Bacteria</taxon>
        <taxon>Bacillati</taxon>
        <taxon>Actinomycetota</taxon>
        <taxon>Actinomycetes</taxon>
        <taxon>Kitasatosporales</taxon>
        <taxon>Streptomycetaceae</taxon>
        <taxon>Streptomyces</taxon>
    </lineage>
</organism>
<name>A0ABN3TMH7_9ACTN</name>
<sequence>MSYNQPGPYGAPPQPYAQQYSPTPYGEPAPPYQQEPPRRGKGKAIGISVGALVLVGAAVGGYLYSTGAIGGSGGKKPYMLVMPDAVLGGKYTKLSTSAPDKQPESIADNEDAKALGIEGGTTVSQSYTNTDKQRLSVSGAYGKIANPRKTVEALIARMEESRKKLLGAAKTNVQNVTPWTDIAPGGFNGAVMKCKADKSSYSYGTISSSTESSVCVWGDSDTIGVVQHTVSKTVGGLATGAEVSASGNAMTAQELAAATATVRTETRKEQEEQ</sequence>
<keyword evidence="4" id="KW-1185">Reference proteome</keyword>
<feature type="transmembrane region" description="Helical" evidence="2">
    <location>
        <begin position="44"/>
        <end position="64"/>
    </location>
</feature>
<evidence type="ECO:0000256" key="2">
    <source>
        <dbReference type="SAM" id="Phobius"/>
    </source>
</evidence>
<gene>
    <name evidence="3" type="ORF">GCM10010315_17890</name>
</gene>
<keyword evidence="2" id="KW-1133">Transmembrane helix</keyword>
<keyword evidence="2" id="KW-0472">Membrane</keyword>
<feature type="compositionally biased region" description="Pro residues" evidence="1">
    <location>
        <begin position="25"/>
        <end position="34"/>
    </location>
</feature>
<comment type="caution">
    <text evidence="3">The sequence shown here is derived from an EMBL/GenBank/DDBJ whole genome shotgun (WGS) entry which is preliminary data.</text>
</comment>
<evidence type="ECO:0000313" key="4">
    <source>
        <dbReference type="Proteomes" id="UP001500886"/>
    </source>
</evidence>
<feature type="region of interest" description="Disordered" evidence="1">
    <location>
        <begin position="1"/>
        <end position="41"/>
    </location>
</feature>
<protein>
    <submittedName>
        <fullName evidence="3">Uncharacterized protein</fullName>
    </submittedName>
</protein>
<dbReference type="EMBL" id="BAAASL010000006">
    <property type="protein sequence ID" value="GAA2713039.1"/>
    <property type="molecule type" value="Genomic_DNA"/>
</dbReference>